<evidence type="ECO:0000313" key="1">
    <source>
        <dbReference type="EMBL" id="KKM17974.1"/>
    </source>
</evidence>
<dbReference type="EMBL" id="LAZR01014329">
    <property type="protein sequence ID" value="KKM17974.1"/>
    <property type="molecule type" value="Genomic_DNA"/>
</dbReference>
<gene>
    <name evidence="1" type="ORF">LCGC14_1670340</name>
</gene>
<protein>
    <submittedName>
        <fullName evidence="1">Uncharacterized protein</fullName>
    </submittedName>
</protein>
<accession>A0A0F9IE37</accession>
<sequence>MTSITKRQCTEYNEIQWNAIAAMVGLAANNGIERITKLTKCMNSLHISTSTLSLRIYCGMTGDLVASFEGCVPNRDNAVAYISDLQTLQPICATLNGLQMDIPFPLQ</sequence>
<name>A0A0F9IE37_9ZZZZ</name>
<proteinExistence type="predicted"/>
<organism evidence="1">
    <name type="scientific">marine sediment metagenome</name>
    <dbReference type="NCBI Taxonomy" id="412755"/>
    <lineage>
        <taxon>unclassified sequences</taxon>
        <taxon>metagenomes</taxon>
        <taxon>ecological metagenomes</taxon>
    </lineage>
</organism>
<dbReference type="AlphaFoldDB" id="A0A0F9IE37"/>
<comment type="caution">
    <text evidence="1">The sequence shown here is derived from an EMBL/GenBank/DDBJ whole genome shotgun (WGS) entry which is preliminary data.</text>
</comment>
<reference evidence="1" key="1">
    <citation type="journal article" date="2015" name="Nature">
        <title>Complex archaea that bridge the gap between prokaryotes and eukaryotes.</title>
        <authorList>
            <person name="Spang A."/>
            <person name="Saw J.H."/>
            <person name="Jorgensen S.L."/>
            <person name="Zaremba-Niedzwiedzka K."/>
            <person name="Martijn J."/>
            <person name="Lind A.E."/>
            <person name="van Eijk R."/>
            <person name="Schleper C."/>
            <person name="Guy L."/>
            <person name="Ettema T.J."/>
        </authorList>
    </citation>
    <scope>NUCLEOTIDE SEQUENCE</scope>
</reference>